<dbReference type="OrthoDB" id="9776685at2"/>
<evidence type="ECO:0000313" key="4">
    <source>
        <dbReference type="Proteomes" id="UP000027931"/>
    </source>
</evidence>
<reference evidence="3 4" key="1">
    <citation type="journal article" date="2013" name="Int. J. Syst. Evol. Microbiol.">
        <title>Tumebacillus flagellatus sp. nov., an alpha-amylase/pullulanase-producing bacterium isolated from cassava wastewater.</title>
        <authorList>
            <person name="Wang Q."/>
            <person name="Xie N."/>
            <person name="Qin Y."/>
            <person name="Shen N."/>
            <person name="Zhu J."/>
            <person name="Mi H."/>
            <person name="Huang R."/>
        </authorList>
    </citation>
    <scope>NUCLEOTIDE SEQUENCE [LARGE SCALE GENOMIC DNA]</scope>
    <source>
        <strain evidence="3 4">GST4</strain>
    </source>
</reference>
<dbReference type="PANTHER" id="PTHR43358:SF4">
    <property type="entry name" value="ALPHA_BETA HYDROLASE FOLD-1 DOMAIN-CONTAINING PROTEIN"/>
    <property type="match status" value="1"/>
</dbReference>
<comment type="caution">
    <text evidence="3">The sequence shown here is derived from an EMBL/GenBank/DDBJ whole genome shotgun (WGS) entry which is preliminary data.</text>
</comment>
<dbReference type="eggNOG" id="COG1073">
    <property type="taxonomic scope" value="Bacteria"/>
</dbReference>
<dbReference type="EMBL" id="JMIR01000001">
    <property type="protein sequence ID" value="KEO85114.1"/>
    <property type="molecule type" value="Genomic_DNA"/>
</dbReference>
<dbReference type="Gene3D" id="3.40.50.1820">
    <property type="entry name" value="alpha/beta hydrolase"/>
    <property type="match status" value="1"/>
</dbReference>
<protein>
    <recommendedName>
        <fullName evidence="2">Peptidase S9 prolyl oligopeptidase catalytic domain-containing protein</fullName>
    </recommendedName>
</protein>
<keyword evidence="1" id="KW-1133">Transmembrane helix</keyword>
<keyword evidence="1" id="KW-0472">Membrane</keyword>
<dbReference type="InterPro" id="IPR001375">
    <property type="entry name" value="Peptidase_S9_cat"/>
</dbReference>
<dbReference type="AlphaFoldDB" id="A0A074LW87"/>
<evidence type="ECO:0000256" key="1">
    <source>
        <dbReference type="SAM" id="Phobius"/>
    </source>
</evidence>
<keyword evidence="1" id="KW-0812">Transmembrane</keyword>
<keyword evidence="4" id="KW-1185">Reference proteome</keyword>
<dbReference type="Pfam" id="PF00326">
    <property type="entry name" value="Peptidase_S9"/>
    <property type="match status" value="1"/>
</dbReference>
<name>A0A074LW87_9BACL</name>
<dbReference type="PANTHER" id="PTHR43358">
    <property type="entry name" value="ALPHA/BETA-HYDROLASE"/>
    <property type="match status" value="1"/>
</dbReference>
<sequence>MESIPLLQPSFSRRRKRRVTPLRVGIAVLVLVLLAVPGLSGYVCYSLTHPAKKAVEINPQMMGLTYQDIEFASTDGTKLRGWFLPAGTNDKLVIMAHGYTGNRVGDKPAMPSAKALVQHGISVLMFDFRNSGMSDGSMTTVGAEEKNDLLSALKFAESKGYGSHGIGFMGYSMGAATSLVAAADAPEVKAVVADSPFADLTSYLHENLPFWSHLPDWPFTSLILWEIPLVTGHETSEVSAVKDAEKLRDRPILFIHGQRDKAINESNSEKVIDAIHSGKTELWSIPAADHVGTFELEPVEYLDRVTAFFERNL</sequence>
<dbReference type="STRING" id="1157490.EL26_00705"/>
<dbReference type="InterPro" id="IPR029058">
    <property type="entry name" value="AB_hydrolase_fold"/>
</dbReference>
<evidence type="ECO:0000313" key="3">
    <source>
        <dbReference type="EMBL" id="KEO85114.1"/>
    </source>
</evidence>
<dbReference type="RefSeq" id="WP_052035818.1">
    <property type="nucleotide sequence ID" value="NZ_JMIR01000001.1"/>
</dbReference>
<dbReference type="InterPro" id="IPR052920">
    <property type="entry name" value="DNA-binding_regulatory"/>
</dbReference>
<feature type="domain" description="Peptidase S9 prolyl oligopeptidase catalytic" evidence="2">
    <location>
        <begin position="138"/>
        <end position="313"/>
    </location>
</feature>
<gene>
    <name evidence="3" type="ORF">EL26_00705</name>
</gene>
<dbReference type="GO" id="GO:0006508">
    <property type="term" value="P:proteolysis"/>
    <property type="evidence" value="ECO:0007669"/>
    <property type="project" value="InterPro"/>
</dbReference>
<feature type="transmembrane region" description="Helical" evidence="1">
    <location>
        <begin position="21"/>
        <end position="43"/>
    </location>
</feature>
<evidence type="ECO:0000259" key="2">
    <source>
        <dbReference type="Pfam" id="PF00326"/>
    </source>
</evidence>
<dbReference type="GO" id="GO:0008236">
    <property type="term" value="F:serine-type peptidase activity"/>
    <property type="evidence" value="ECO:0007669"/>
    <property type="project" value="InterPro"/>
</dbReference>
<dbReference type="Proteomes" id="UP000027931">
    <property type="component" value="Unassembled WGS sequence"/>
</dbReference>
<accession>A0A074LW87</accession>
<proteinExistence type="predicted"/>
<organism evidence="3 4">
    <name type="scientific">Tumebacillus flagellatus</name>
    <dbReference type="NCBI Taxonomy" id="1157490"/>
    <lineage>
        <taxon>Bacteria</taxon>
        <taxon>Bacillati</taxon>
        <taxon>Bacillota</taxon>
        <taxon>Bacilli</taxon>
        <taxon>Bacillales</taxon>
        <taxon>Alicyclobacillaceae</taxon>
        <taxon>Tumebacillus</taxon>
    </lineage>
</organism>
<dbReference type="SUPFAM" id="SSF53474">
    <property type="entry name" value="alpha/beta-Hydrolases"/>
    <property type="match status" value="1"/>
</dbReference>